<reference evidence="2 3" key="1">
    <citation type="submission" date="2023-03" db="EMBL/GenBank/DDBJ databases">
        <title>Genome insight into feeding habits of ladybird beetles.</title>
        <authorList>
            <person name="Li H.-S."/>
            <person name="Huang Y.-H."/>
            <person name="Pang H."/>
        </authorList>
    </citation>
    <scope>NUCLEOTIDE SEQUENCE [LARGE SCALE GENOMIC DNA]</scope>
    <source>
        <strain evidence="2">SYSU_2023b</strain>
        <tissue evidence="2">Whole body</tissue>
    </source>
</reference>
<gene>
    <name evidence="2" type="ORF">WA026_007046</name>
</gene>
<proteinExistence type="predicted"/>
<dbReference type="EMBL" id="JARQZJ010000123">
    <property type="protein sequence ID" value="KAK9889667.1"/>
    <property type="molecule type" value="Genomic_DNA"/>
</dbReference>
<keyword evidence="3" id="KW-1185">Reference proteome</keyword>
<evidence type="ECO:0000313" key="2">
    <source>
        <dbReference type="EMBL" id="KAK9889667.1"/>
    </source>
</evidence>
<sequence length="60" mass="6988">MKHSNNSSTNCLKYGLKCSILKQILRTVKNQRGEQAQKSRHNQKIPIEYPDYEKDLVQPS</sequence>
<feature type="compositionally biased region" description="Basic and acidic residues" evidence="1">
    <location>
        <begin position="51"/>
        <end position="60"/>
    </location>
</feature>
<feature type="region of interest" description="Disordered" evidence="1">
    <location>
        <begin position="30"/>
        <end position="60"/>
    </location>
</feature>
<comment type="caution">
    <text evidence="2">The sequence shown here is derived from an EMBL/GenBank/DDBJ whole genome shotgun (WGS) entry which is preliminary data.</text>
</comment>
<evidence type="ECO:0000256" key="1">
    <source>
        <dbReference type="SAM" id="MobiDB-lite"/>
    </source>
</evidence>
<dbReference type="AlphaFoldDB" id="A0AAW1VBJ2"/>
<protein>
    <submittedName>
        <fullName evidence="2">Uncharacterized protein</fullName>
    </submittedName>
</protein>
<accession>A0AAW1VBJ2</accession>
<organism evidence="2 3">
    <name type="scientific">Henosepilachna vigintioctopunctata</name>
    <dbReference type="NCBI Taxonomy" id="420089"/>
    <lineage>
        <taxon>Eukaryota</taxon>
        <taxon>Metazoa</taxon>
        <taxon>Ecdysozoa</taxon>
        <taxon>Arthropoda</taxon>
        <taxon>Hexapoda</taxon>
        <taxon>Insecta</taxon>
        <taxon>Pterygota</taxon>
        <taxon>Neoptera</taxon>
        <taxon>Endopterygota</taxon>
        <taxon>Coleoptera</taxon>
        <taxon>Polyphaga</taxon>
        <taxon>Cucujiformia</taxon>
        <taxon>Coccinelloidea</taxon>
        <taxon>Coccinellidae</taxon>
        <taxon>Epilachninae</taxon>
        <taxon>Epilachnini</taxon>
        <taxon>Henosepilachna</taxon>
    </lineage>
</organism>
<name>A0AAW1VBJ2_9CUCU</name>
<evidence type="ECO:0000313" key="3">
    <source>
        <dbReference type="Proteomes" id="UP001431783"/>
    </source>
</evidence>
<dbReference type="Proteomes" id="UP001431783">
    <property type="component" value="Unassembled WGS sequence"/>
</dbReference>